<dbReference type="Proteomes" id="UP000261540">
    <property type="component" value="Unplaced"/>
</dbReference>
<dbReference type="Ensembl" id="ENSPKIT00000032667.1">
    <property type="protein sequence ID" value="ENSPKIP00000008586.1"/>
    <property type="gene ID" value="ENSPKIG00000024013.1"/>
</dbReference>
<dbReference type="SUPFAM" id="SSF56436">
    <property type="entry name" value="C-type lectin-like"/>
    <property type="match status" value="1"/>
</dbReference>
<proteinExistence type="predicted"/>
<dbReference type="GeneTree" id="ENSGT00940000163911"/>
<dbReference type="AlphaFoldDB" id="A0A3B3QT50"/>
<dbReference type="InterPro" id="IPR016186">
    <property type="entry name" value="C-type_lectin-like/link_sf"/>
</dbReference>
<dbReference type="PANTHER" id="PTHR45784">
    <property type="entry name" value="C-TYPE LECTIN DOMAIN FAMILY 20 MEMBER A-RELATED"/>
    <property type="match status" value="1"/>
</dbReference>
<dbReference type="Gene3D" id="3.10.100.10">
    <property type="entry name" value="Mannose-Binding Protein A, subunit A"/>
    <property type="match status" value="1"/>
</dbReference>
<accession>A0A3B3QT50</accession>
<dbReference type="InterPro" id="IPR016187">
    <property type="entry name" value="CTDL_fold"/>
</dbReference>
<dbReference type="STRING" id="1676925.ENSPKIP00000008586"/>
<organism evidence="2 3">
    <name type="scientific">Paramormyrops kingsleyae</name>
    <dbReference type="NCBI Taxonomy" id="1676925"/>
    <lineage>
        <taxon>Eukaryota</taxon>
        <taxon>Metazoa</taxon>
        <taxon>Chordata</taxon>
        <taxon>Craniata</taxon>
        <taxon>Vertebrata</taxon>
        <taxon>Euteleostomi</taxon>
        <taxon>Actinopterygii</taxon>
        <taxon>Neopterygii</taxon>
        <taxon>Teleostei</taxon>
        <taxon>Osteoglossocephala</taxon>
        <taxon>Osteoglossomorpha</taxon>
        <taxon>Osteoglossiformes</taxon>
        <taxon>Mormyridae</taxon>
        <taxon>Paramormyrops</taxon>
    </lineage>
</organism>
<evidence type="ECO:0000259" key="1">
    <source>
        <dbReference type="PROSITE" id="PS50041"/>
    </source>
</evidence>
<dbReference type="PANTHER" id="PTHR45784:SF3">
    <property type="entry name" value="C-TYPE LECTIN DOMAIN FAMILY 4 MEMBER K-LIKE-RELATED"/>
    <property type="match status" value="1"/>
</dbReference>
<feature type="domain" description="C-type lectin" evidence="1">
    <location>
        <begin position="75"/>
        <end position="177"/>
    </location>
</feature>
<evidence type="ECO:0000313" key="2">
    <source>
        <dbReference type="Ensembl" id="ENSPKIP00000008586.1"/>
    </source>
</evidence>
<dbReference type="Pfam" id="PF00059">
    <property type="entry name" value="Lectin_C"/>
    <property type="match status" value="1"/>
</dbReference>
<evidence type="ECO:0000313" key="3">
    <source>
        <dbReference type="Proteomes" id="UP000261540"/>
    </source>
</evidence>
<sequence>MPELVWNSAVTGSTERHCFPLKTSLLVSCLSACIVLGYSSRCIVVSCAVYNKSTDLAYKDGINATWNFTLIDQCMNWSAAQNYCRHSYTDLATVRNKEDNDLIHAMFQKHTRPWIGLFRDTWGWSDLSNSSFRNWNIGKNNENHENDENKACALAQVSLNGTWTITPCDKKHPFVCYDGELYFARMPMSHLGSTFTFNI</sequence>
<reference evidence="2" key="2">
    <citation type="submission" date="2025-09" db="UniProtKB">
        <authorList>
            <consortium name="Ensembl"/>
        </authorList>
    </citation>
    <scope>IDENTIFICATION</scope>
</reference>
<name>A0A3B3QT50_9TELE</name>
<protein>
    <recommendedName>
        <fullName evidence="1">C-type lectin domain-containing protein</fullName>
    </recommendedName>
</protein>
<dbReference type="SMART" id="SM00034">
    <property type="entry name" value="CLECT"/>
    <property type="match status" value="1"/>
</dbReference>
<reference evidence="2" key="1">
    <citation type="submission" date="2025-08" db="UniProtKB">
        <authorList>
            <consortium name="Ensembl"/>
        </authorList>
    </citation>
    <scope>IDENTIFICATION</scope>
</reference>
<keyword evidence="3" id="KW-1185">Reference proteome</keyword>
<dbReference type="PROSITE" id="PS50041">
    <property type="entry name" value="C_TYPE_LECTIN_2"/>
    <property type="match status" value="1"/>
</dbReference>
<dbReference type="InterPro" id="IPR001304">
    <property type="entry name" value="C-type_lectin-like"/>
</dbReference>